<protein>
    <recommendedName>
        <fullName evidence="6">Reticulon-like protein</fullName>
    </recommendedName>
</protein>
<keyword evidence="5 6" id="KW-0472">Membrane</keyword>
<organism evidence="9 10">
    <name type="scientific">Fraxinus pennsylvanica</name>
    <dbReference type="NCBI Taxonomy" id="56036"/>
    <lineage>
        <taxon>Eukaryota</taxon>
        <taxon>Viridiplantae</taxon>
        <taxon>Streptophyta</taxon>
        <taxon>Embryophyta</taxon>
        <taxon>Tracheophyta</taxon>
        <taxon>Spermatophyta</taxon>
        <taxon>Magnoliopsida</taxon>
        <taxon>eudicotyledons</taxon>
        <taxon>Gunneridae</taxon>
        <taxon>Pentapetalae</taxon>
        <taxon>asterids</taxon>
        <taxon>lamiids</taxon>
        <taxon>Lamiales</taxon>
        <taxon>Oleaceae</taxon>
        <taxon>Oleeae</taxon>
        <taxon>Fraxinus</taxon>
    </lineage>
</organism>
<dbReference type="GO" id="GO:0005789">
    <property type="term" value="C:endoplasmic reticulum membrane"/>
    <property type="evidence" value="ECO:0007669"/>
    <property type="project" value="UniProtKB-SubCell"/>
</dbReference>
<feature type="domain" description="Reticulon" evidence="8">
    <location>
        <begin position="237"/>
        <end position="423"/>
    </location>
</feature>
<gene>
    <name evidence="9" type="ORF">FPE_LOCUS9283</name>
</gene>
<dbReference type="AlphaFoldDB" id="A0AAD1Z3V5"/>
<dbReference type="GO" id="GO:0009617">
    <property type="term" value="P:response to bacterium"/>
    <property type="evidence" value="ECO:0007669"/>
    <property type="project" value="InterPro"/>
</dbReference>
<evidence type="ECO:0000313" key="10">
    <source>
        <dbReference type="Proteomes" id="UP000834106"/>
    </source>
</evidence>
<feature type="transmembrane region" description="Helical" evidence="6">
    <location>
        <begin position="346"/>
        <end position="379"/>
    </location>
</feature>
<dbReference type="Pfam" id="PF02453">
    <property type="entry name" value="Reticulon"/>
    <property type="match status" value="1"/>
</dbReference>
<evidence type="ECO:0000259" key="8">
    <source>
        <dbReference type="PROSITE" id="PS50845"/>
    </source>
</evidence>
<dbReference type="Pfam" id="PF02338">
    <property type="entry name" value="OTU"/>
    <property type="match status" value="1"/>
</dbReference>
<keyword evidence="2 6" id="KW-0812">Transmembrane</keyword>
<evidence type="ECO:0000256" key="5">
    <source>
        <dbReference type="ARBA" id="ARBA00023136"/>
    </source>
</evidence>
<evidence type="ECO:0000256" key="6">
    <source>
        <dbReference type="RuleBase" id="RU363132"/>
    </source>
</evidence>
<feature type="domain" description="OTU" evidence="7">
    <location>
        <begin position="73"/>
        <end position="196"/>
    </location>
</feature>
<dbReference type="PANTHER" id="PTHR10994:SF65">
    <property type="entry name" value="RETICULON-LIKE PROTEIN B12"/>
    <property type="match status" value="1"/>
</dbReference>
<feature type="transmembrane region" description="Helical" evidence="6">
    <location>
        <begin position="269"/>
        <end position="289"/>
    </location>
</feature>
<keyword evidence="3 6" id="KW-0256">Endoplasmic reticulum</keyword>
<evidence type="ECO:0000256" key="3">
    <source>
        <dbReference type="ARBA" id="ARBA00022824"/>
    </source>
</evidence>
<evidence type="ECO:0000256" key="1">
    <source>
        <dbReference type="ARBA" id="ARBA00004477"/>
    </source>
</evidence>
<keyword evidence="10" id="KW-1185">Reference proteome</keyword>
<sequence length="423" mass="47930">MAHNPSNEAILEQLKHGIADFQIASSPVSSVYRHCSQNAPPAVFLTSITHKFFARIGPSLGQGSPAMKKLERYSVQKITGDGRCLFRALVKGMAHNKGVMVSPREERDNADELRMAVKEVICDNDKERLKYEEALIAITVEESLKRYCQRIGRPDFWGGESELLVLSKLCFQPIIVYIPEHEHGGWGSGFIPIAEYGAEFRKGTKKVKPRNVVRLLYSDRLFNRQRTIHRILGGGIVADVMLWRQKNLTVGILVITLAAWVVFERSGYTLLSLTSSVFLLLFTILFLWAKSAAILNRPAPPLPHLYLSEEIMKEAATFIRNHINVLLHVSEDITLGRDSRMFIKVALCLLLISVIGSVTDFLTFVYTGLVIVLTVPALYERCEDHIDRYALIGYRNLQLLYVRFDAQCISKVQKWILEKKKLS</sequence>
<comment type="subcellular location">
    <subcellularLocation>
        <location evidence="1 6">Endoplasmic reticulum membrane</location>
        <topology evidence="1 6">Multi-pass membrane protein</topology>
    </subcellularLocation>
</comment>
<dbReference type="PROSITE" id="PS50845">
    <property type="entry name" value="RETICULON"/>
    <property type="match status" value="1"/>
</dbReference>
<name>A0AAD1Z3V5_9LAMI</name>
<proteinExistence type="predicted"/>
<dbReference type="PROSITE" id="PS50802">
    <property type="entry name" value="OTU"/>
    <property type="match status" value="1"/>
</dbReference>
<dbReference type="FunFam" id="3.90.70.80:FF:000019">
    <property type="entry name" value="Cysteine proteinases superfamily protein"/>
    <property type="match status" value="1"/>
</dbReference>
<dbReference type="Gene3D" id="3.90.70.80">
    <property type="match status" value="1"/>
</dbReference>
<evidence type="ECO:0000313" key="9">
    <source>
        <dbReference type="EMBL" id="CAI9761853.1"/>
    </source>
</evidence>
<dbReference type="SUPFAM" id="SSF54001">
    <property type="entry name" value="Cysteine proteinases"/>
    <property type="match status" value="1"/>
</dbReference>
<feature type="transmembrane region" description="Helical" evidence="6">
    <location>
        <begin position="247"/>
        <end position="263"/>
    </location>
</feature>
<accession>A0AAD1Z3V5</accession>
<dbReference type="CDD" id="cd22759">
    <property type="entry name" value="OTU_plant_OTU3-like"/>
    <property type="match status" value="1"/>
</dbReference>
<dbReference type="Proteomes" id="UP000834106">
    <property type="component" value="Chromosome 5"/>
</dbReference>
<dbReference type="InterPro" id="IPR038765">
    <property type="entry name" value="Papain-like_cys_pep_sf"/>
</dbReference>
<keyword evidence="4 6" id="KW-1133">Transmembrane helix</keyword>
<dbReference type="InterPro" id="IPR003388">
    <property type="entry name" value="Reticulon"/>
</dbReference>
<reference evidence="9" key="1">
    <citation type="submission" date="2023-05" db="EMBL/GenBank/DDBJ databases">
        <authorList>
            <person name="Huff M."/>
        </authorList>
    </citation>
    <scope>NUCLEOTIDE SEQUENCE</scope>
</reference>
<evidence type="ECO:0000256" key="4">
    <source>
        <dbReference type="ARBA" id="ARBA00022989"/>
    </source>
</evidence>
<evidence type="ECO:0000259" key="7">
    <source>
        <dbReference type="PROSITE" id="PS50802"/>
    </source>
</evidence>
<dbReference type="InterPro" id="IPR045064">
    <property type="entry name" value="Reticulon-like"/>
</dbReference>
<dbReference type="PANTHER" id="PTHR10994">
    <property type="entry name" value="RETICULON"/>
    <property type="match status" value="1"/>
</dbReference>
<evidence type="ECO:0000256" key="2">
    <source>
        <dbReference type="ARBA" id="ARBA00022692"/>
    </source>
</evidence>
<dbReference type="InterPro" id="IPR003323">
    <property type="entry name" value="OTU_dom"/>
</dbReference>
<dbReference type="EMBL" id="OU503040">
    <property type="protein sequence ID" value="CAI9761853.1"/>
    <property type="molecule type" value="Genomic_DNA"/>
</dbReference>